<evidence type="ECO:0000313" key="3">
    <source>
        <dbReference type="EMBL" id="KGM10642.1"/>
    </source>
</evidence>
<keyword evidence="2" id="KW-0812">Transmembrane</keyword>
<sequence>MALTAHIGSSARRLAAAAWPDHPARWRDVPVRLLPTMATIGRLTAAAVVSYLISMALTDGVIDLTGPLTALLVVQASAFSTIRMGAVRVGAVLSGVLVATALSTVVGLTWWSLGAAIAASLLLAKVLRLGEQALETPISAMLILGVANQDVAAEIRILNTLIGAAVGVAFNVLYPPAMPTASAGRALVRVADGAAAPLDAAADVLDERPVTQADVEDWMTRARAANLLVASATERIAALKDSRRLNSRALGTADVEPVLSSGLDALEHALLAIRSLFAVVLIELPRATSGRDDPYGAELRTVFAVVLRDTAECIRGFGALVVAEADDRQEDAERALGQSVDVLRETQAILTELIMVDARENTASWLLRGSILAAVEQVLSRLDLEERARLHREWKDAQARGRLARMPLLVDVVLPHPERPYPRGMSPTRRKPSGGHRPPPRHDDR</sequence>
<reference evidence="3 4" key="2">
    <citation type="journal article" date="2015" name="Stand. Genomic Sci.">
        <title>Draft genome sequence of Cellulomonas carbonis T26(T) and comparative analysis of six Cellulomonas genomes.</title>
        <authorList>
            <person name="Zhuang W."/>
            <person name="Zhang S."/>
            <person name="Xia X."/>
            <person name="Wang G."/>
        </authorList>
    </citation>
    <scope>NUCLEOTIDE SEQUENCE [LARGE SCALE GENOMIC DNA]</scope>
    <source>
        <strain evidence="3 4">T26</strain>
    </source>
</reference>
<reference evidence="3 4" key="1">
    <citation type="submission" date="2013-08" db="EMBL/GenBank/DDBJ databases">
        <title>Genome sequencing of Cellulomonas carbonis T26.</title>
        <authorList>
            <person name="Chen F."/>
            <person name="Li Y."/>
            <person name="Wang G."/>
        </authorList>
    </citation>
    <scope>NUCLEOTIDE SEQUENCE [LARGE SCALE GENOMIC DNA]</scope>
    <source>
        <strain evidence="3 4">T26</strain>
    </source>
</reference>
<protein>
    <submittedName>
        <fullName evidence="3">Membrane protein</fullName>
    </submittedName>
</protein>
<evidence type="ECO:0000313" key="4">
    <source>
        <dbReference type="Proteomes" id="UP000029839"/>
    </source>
</evidence>
<evidence type="ECO:0000256" key="2">
    <source>
        <dbReference type="SAM" id="Phobius"/>
    </source>
</evidence>
<name>A0A0A0BSK8_9CELL</name>
<keyword evidence="2" id="KW-0472">Membrane</keyword>
<dbReference type="Proteomes" id="UP000029839">
    <property type="component" value="Unassembled WGS sequence"/>
</dbReference>
<keyword evidence="2" id="KW-1133">Transmembrane helix</keyword>
<dbReference type="OrthoDB" id="4863675at2"/>
<keyword evidence="4" id="KW-1185">Reference proteome</keyword>
<evidence type="ECO:0000256" key="1">
    <source>
        <dbReference type="SAM" id="MobiDB-lite"/>
    </source>
</evidence>
<dbReference type="AlphaFoldDB" id="A0A0A0BSK8"/>
<gene>
    <name evidence="3" type="ORF">N868_14175</name>
</gene>
<proteinExistence type="predicted"/>
<accession>A0A0A0BSK8</accession>
<feature type="transmembrane region" description="Helical" evidence="2">
    <location>
        <begin position="60"/>
        <end position="79"/>
    </location>
</feature>
<comment type="caution">
    <text evidence="3">The sequence shown here is derived from an EMBL/GenBank/DDBJ whole genome shotgun (WGS) entry which is preliminary data.</text>
</comment>
<feature type="transmembrane region" description="Helical" evidence="2">
    <location>
        <begin position="33"/>
        <end position="53"/>
    </location>
</feature>
<feature type="region of interest" description="Disordered" evidence="1">
    <location>
        <begin position="415"/>
        <end position="445"/>
    </location>
</feature>
<dbReference type="RefSeq" id="WP_052426210.1">
    <property type="nucleotide sequence ID" value="NZ_AXCY01000043.1"/>
</dbReference>
<organism evidence="3 4">
    <name type="scientific">Cellulomonas carbonis T26</name>
    <dbReference type="NCBI Taxonomy" id="947969"/>
    <lineage>
        <taxon>Bacteria</taxon>
        <taxon>Bacillati</taxon>
        <taxon>Actinomycetota</taxon>
        <taxon>Actinomycetes</taxon>
        <taxon>Micrococcales</taxon>
        <taxon>Cellulomonadaceae</taxon>
        <taxon>Cellulomonas</taxon>
    </lineage>
</organism>
<dbReference type="EMBL" id="AXCY01000043">
    <property type="protein sequence ID" value="KGM10642.1"/>
    <property type="molecule type" value="Genomic_DNA"/>
</dbReference>
<feature type="transmembrane region" description="Helical" evidence="2">
    <location>
        <begin position="91"/>
        <end position="124"/>
    </location>
</feature>